<dbReference type="InterPro" id="IPR036388">
    <property type="entry name" value="WH-like_DNA-bd_sf"/>
</dbReference>
<dbReference type="RefSeq" id="WP_127198943.1">
    <property type="nucleotide sequence ID" value="NZ_RZNX01000003.1"/>
</dbReference>
<proteinExistence type="predicted"/>
<reference evidence="1 2" key="1">
    <citation type="submission" date="2018-12" db="EMBL/GenBank/DDBJ databases">
        <authorList>
            <person name="Sun L."/>
            <person name="Chen Z."/>
        </authorList>
    </citation>
    <scope>NUCLEOTIDE SEQUENCE [LARGE SCALE GENOMIC DNA]</scope>
    <source>
        <strain evidence="1 2">3-5-3</strain>
    </source>
</reference>
<gene>
    <name evidence="1" type="ORF">EJP77_09170</name>
</gene>
<evidence type="ECO:0000313" key="1">
    <source>
        <dbReference type="EMBL" id="RUT31562.1"/>
    </source>
</evidence>
<accession>A0A3S1B895</accession>
<sequence length="97" mass="11259">MRADVQNLFIRIHMLHNAGMEDINMGDMLLLLEKHGYKVAEREVKQELERLTEENFLTPHDDQYSITGAGIEELKEIKVVLHELCSEVLQPEAEQSR</sequence>
<keyword evidence="2" id="KW-1185">Reference proteome</keyword>
<protein>
    <submittedName>
        <fullName evidence="1">Uncharacterized protein</fullName>
    </submittedName>
</protein>
<comment type="caution">
    <text evidence="1">The sequence shown here is derived from an EMBL/GenBank/DDBJ whole genome shotgun (WGS) entry which is preliminary data.</text>
</comment>
<organism evidence="1 2">
    <name type="scientific">Paenibacillus zeisoli</name>
    <dbReference type="NCBI Taxonomy" id="2496267"/>
    <lineage>
        <taxon>Bacteria</taxon>
        <taxon>Bacillati</taxon>
        <taxon>Bacillota</taxon>
        <taxon>Bacilli</taxon>
        <taxon>Bacillales</taxon>
        <taxon>Paenibacillaceae</taxon>
        <taxon>Paenibacillus</taxon>
    </lineage>
</organism>
<evidence type="ECO:0000313" key="2">
    <source>
        <dbReference type="Proteomes" id="UP000272464"/>
    </source>
</evidence>
<dbReference type="OrthoDB" id="2679037at2"/>
<dbReference type="AlphaFoldDB" id="A0A3S1B895"/>
<dbReference type="InterPro" id="IPR036390">
    <property type="entry name" value="WH_DNA-bd_sf"/>
</dbReference>
<dbReference type="Proteomes" id="UP000272464">
    <property type="component" value="Unassembled WGS sequence"/>
</dbReference>
<dbReference type="Gene3D" id="1.10.10.10">
    <property type="entry name" value="Winged helix-like DNA-binding domain superfamily/Winged helix DNA-binding domain"/>
    <property type="match status" value="1"/>
</dbReference>
<dbReference type="EMBL" id="RZNX01000003">
    <property type="protein sequence ID" value="RUT31562.1"/>
    <property type="molecule type" value="Genomic_DNA"/>
</dbReference>
<dbReference type="SUPFAM" id="SSF46785">
    <property type="entry name" value="Winged helix' DNA-binding domain"/>
    <property type="match status" value="1"/>
</dbReference>
<name>A0A3S1B895_9BACL</name>